<evidence type="ECO:0000256" key="1">
    <source>
        <dbReference type="SAM" id="MobiDB-lite"/>
    </source>
</evidence>
<dbReference type="InterPro" id="IPR029017">
    <property type="entry name" value="Enolase-like_N"/>
</dbReference>
<feature type="compositionally biased region" description="Low complexity" evidence="1">
    <location>
        <begin position="328"/>
        <end position="347"/>
    </location>
</feature>
<proteinExistence type="predicted"/>
<dbReference type="AlphaFoldDB" id="A0A151ADI0"/>
<sequence>MALYDAVSDLPVEIEAVSLSRRERDTSSGFTRVSTVISLSGESEEGRGEDVTYETQDHDALLKAGAPDLSGTYTLDEFSERVGDLDLFPSGPSRPDFENYRRWGFESAALDLALRQADTDLASALGREYEPVSFIASTRLGEPPSTDRVERFLENNPELEFKLDPTSEWDDALVERLAETGAVRVVDLKGQYEGTEVDQAPDPELYERVVEGLPEAVIEDPAITEGTRSVLTGHEERVSWDATIHGLESLEELPWEPEWLNVKPSRFGSVESLFETVDHCTEHGITTYGGGQFELDVGRGQIQALASLFYPDSANDVAPGVYNDPEIPEGLPTSPLSPPEESTGFRW</sequence>
<evidence type="ECO:0000313" key="2">
    <source>
        <dbReference type="EMBL" id="KYH25664.1"/>
    </source>
</evidence>
<accession>A0A151ADI0</accession>
<dbReference type="Gene3D" id="3.30.390.10">
    <property type="entry name" value="Enolase-like, N-terminal domain"/>
    <property type="match status" value="1"/>
</dbReference>
<dbReference type="RefSeq" id="WP_066382646.1">
    <property type="nucleotide sequence ID" value="NZ_LTAZ01000005.1"/>
</dbReference>
<organism evidence="2 3">
    <name type="scientific">Halalkalicoccus paucihalophilus</name>
    <dbReference type="NCBI Taxonomy" id="1008153"/>
    <lineage>
        <taxon>Archaea</taxon>
        <taxon>Methanobacteriati</taxon>
        <taxon>Methanobacteriota</taxon>
        <taxon>Stenosarchaea group</taxon>
        <taxon>Halobacteria</taxon>
        <taxon>Halobacteriales</taxon>
        <taxon>Halococcaceae</taxon>
        <taxon>Halalkalicoccus</taxon>
    </lineage>
</organism>
<protein>
    <submittedName>
        <fullName evidence="2">Uncharacterized protein</fullName>
    </submittedName>
</protein>
<feature type="region of interest" description="Disordered" evidence="1">
    <location>
        <begin position="322"/>
        <end position="347"/>
    </location>
</feature>
<keyword evidence="3" id="KW-1185">Reference proteome</keyword>
<dbReference type="EMBL" id="LTAZ01000005">
    <property type="protein sequence ID" value="KYH25664.1"/>
    <property type="molecule type" value="Genomic_DNA"/>
</dbReference>
<dbReference type="OrthoDB" id="155947at2157"/>
<comment type="caution">
    <text evidence="2">The sequence shown here is derived from an EMBL/GenBank/DDBJ whole genome shotgun (WGS) entry which is preliminary data.</text>
</comment>
<gene>
    <name evidence="2" type="ORF">HAPAU_23390</name>
</gene>
<reference evidence="2 3" key="1">
    <citation type="submission" date="2016-02" db="EMBL/GenBank/DDBJ databases">
        <title>Genome sequence of Halalkalicoccus paucihalophilus DSM 24557.</title>
        <authorList>
            <person name="Poehlein A."/>
            <person name="Daniel R."/>
        </authorList>
    </citation>
    <scope>NUCLEOTIDE SEQUENCE [LARGE SCALE GENOMIC DNA]</scope>
    <source>
        <strain evidence="2 3">DSM 24557</strain>
    </source>
</reference>
<dbReference type="Proteomes" id="UP000075321">
    <property type="component" value="Unassembled WGS sequence"/>
</dbReference>
<dbReference type="Gene3D" id="3.20.20.120">
    <property type="entry name" value="Enolase-like C-terminal domain"/>
    <property type="match status" value="1"/>
</dbReference>
<dbReference type="InterPro" id="IPR036849">
    <property type="entry name" value="Enolase-like_C_sf"/>
</dbReference>
<evidence type="ECO:0000313" key="3">
    <source>
        <dbReference type="Proteomes" id="UP000075321"/>
    </source>
</evidence>
<dbReference type="PATRIC" id="fig|1008153.3.peg.2388"/>
<name>A0A151ADI0_9EURY</name>
<dbReference type="SUPFAM" id="SSF51604">
    <property type="entry name" value="Enolase C-terminal domain-like"/>
    <property type="match status" value="1"/>
</dbReference>